<dbReference type="GO" id="GO:0016887">
    <property type="term" value="F:ATP hydrolysis activity"/>
    <property type="evidence" value="ECO:0007669"/>
    <property type="project" value="InterPro"/>
</dbReference>
<evidence type="ECO:0000313" key="2">
    <source>
        <dbReference type="EMBL" id="KWX80518.1"/>
    </source>
</evidence>
<keyword evidence="3" id="KW-1185">Reference proteome</keyword>
<dbReference type="InterPro" id="IPR003959">
    <property type="entry name" value="ATPase_AAA_core"/>
</dbReference>
<dbReference type="EMBL" id="LIRB01000099">
    <property type="protein sequence ID" value="KWX80518.1"/>
    <property type="molecule type" value="Genomic_DNA"/>
</dbReference>
<reference evidence="2 3" key="1">
    <citation type="submission" date="2015-08" db="EMBL/GenBank/DDBJ databases">
        <title>Genomes of Paenibacillus riograndensis.</title>
        <authorList>
            <person name="Sant'Anna F.H."/>
            <person name="Souza R."/>
            <person name="Ambrosini A."/>
            <person name="Bach E."/>
            <person name="Fernandes G."/>
            <person name="Balsanelli E."/>
            <person name="Baura V.A."/>
            <person name="Pedrosa F.O."/>
            <person name="Souza E.M."/>
            <person name="Passaglia L."/>
        </authorList>
    </citation>
    <scope>NUCLEOTIDE SEQUENCE [LARGE SCALE GENOMIC DNA]</scope>
    <source>
        <strain evidence="2 3">CAS34</strain>
    </source>
</reference>
<dbReference type="PANTHER" id="PTHR40396:SF1">
    <property type="entry name" value="ATPASE AAA-TYPE CORE DOMAIN-CONTAINING PROTEIN"/>
    <property type="match status" value="1"/>
</dbReference>
<dbReference type="OrthoDB" id="9809324at2"/>
<feature type="domain" description="ATPase AAA-type core" evidence="1">
    <location>
        <begin position="45"/>
        <end position="363"/>
    </location>
</feature>
<accession>A0A132UAF3</accession>
<evidence type="ECO:0000259" key="1">
    <source>
        <dbReference type="Pfam" id="PF13304"/>
    </source>
</evidence>
<name>A0A132UAF3_9BACL</name>
<dbReference type="PATRIC" id="fig|483937.3.peg.5406"/>
<organism evidence="2 3">
    <name type="scientific">Paenibacillus riograndensis</name>
    <dbReference type="NCBI Taxonomy" id="483937"/>
    <lineage>
        <taxon>Bacteria</taxon>
        <taxon>Bacillati</taxon>
        <taxon>Bacillota</taxon>
        <taxon>Bacilli</taxon>
        <taxon>Bacillales</taxon>
        <taxon>Paenibacillaceae</taxon>
        <taxon>Paenibacillus</taxon>
        <taxon>Paenibacillus sonchi group</taxon>
    </lineage>
</organism>
<dbReference type="Gene3D" id="3.40.50.300">
    <property type="entry name" value="P-loop containing nucleotide triphosphate hydrolases"/>
    <property type="match status" value="1"/>
</dbReference>
<dbReference type="InterPro" id="IPR027417">
    <property type="entry name" value="P-loop_NTPase"/>
</dbReference>
<protein>
    <submittedName>
        <fullName evidence="2">Abortive infection protein</fullName>
    </submittedName>
</protein>
<sequence>MLINYRFSNFRSFCDSTTLSMEAGSQRTLNEHLIKYKDQRILPSAVIYGANASGKSNIIMSLAVMKEIVLAGSLDAKVPDLDHLELYPFAHFGEEKPVAFEIEFTHRKYHFVYGFEMMCSLFKKDIRKIVSEHLSIVEENKRIHIFERNAKSVIISHDKKVLKLIDFNDFGSVRESVLERINNNLDESELFLSRAFKSIISNEMAEVVIGFFKDELIVVSDFTLKKTNLTFSLENYPEDNYLIWNKILDGFVKNADFGPQRIAFASSKSDKTNDADMELVSIYRNKEQNVVIPAELMESRGTLKLIDFAIPFAKLFKAGGVFVLDEFDAAIHPELIKGIIALFNEREVNRAEAQLIFTTHNPIYLNNKIFRRDQVRFVEKDQDSYKSAIYSLADFGSEKVRNDHNYLVNYFKGNYGALPFIDFTELLANGDGKEEI</sequence>
<comment type="caution">
    <text evidence="2">The sequence shown here is derived from an EMBL/GenBank/DDBJ whole genome shotgun (WGS) entry which is preliminary data.</text>
</comment>
<dbReference type="Proteomes" id="UP000070475">
    <property type="component" value="Unassembled WGS sequence"/>
</dbReference>
<dbReference type="GO" id="GO:0005524">
    <property type="term" value="F:ATP binding"/>
    <property type="evidence" value="ECO:0007669"/>
    <property type="project" value="InterPro"/>
</dbReference>
<dbReference type="RefSeq" id="WP_060859289.1">
    <property type="nucleotide sequence ID" value="NZ_LIRB01000099.1"/>
</dbReference>
<evidence type="ECO:0000313" key="3">
    <source>
        <dbReference type="Proteomes" id="UP000070475"/>
    </source>
</evidence>
<proteinExistence type="predicted"/>
<dbReference type="Pfam" id="PF13304">
    <property type="entry name" value="AAA_21"/>
    <property type="match status" value="1"/>
</dbReference>
<dbReference type="PANTHER" id="PTHR40396">
    <property type="entry name" value="ATPASE-LIKE PROTEIN"/>
    <property type="match status" value="1"/>
</dbReference>
<gene>
    <name evidence="2" type="ORF">AMQ84_03510</name>
</gene>
<dbReference type="AlphaFoldDB" id="A0A132UAF3"/>
<dbReference type="SUPFAM" id="SSF52540">
    <property type="entry name" value="P-loop containing nucleoside triphosphate hydrolases"/>
    <property type="match status" value="1"/>
</dbReference>